<reference evidence="1" key="1">
    <citation type="submission" date="2018-02" db="EMBL/GenBank/DDBJ databases">
        <title>Rhizophora mucronata_Transcriptome.</title>
        <authorList>
            <person name="Meera S.P."/>
            <person name="Sreeshan A."/>
            <person name="Augustine A."/>
        </authorList>
    </citation>
    <scope>NUCLEOTIDE SEQUENCE</scope>
    <source>
        <tissue evidence="1">Leaf</tissue>
    </source>
</reference>
<sequence length="46" mass="5239">MLWLGLPSSIKNIKNSQNYVLVILSLPCVALCSCRYYHDLARCLII</sequence>
<name>A0A2P2NMJ4_RHIMU</name>
<proteinExistence type="predicted"/>
<dbReference type="EMBL" id="GGEC01063254">
    <property type="protein sequence ID" value="MBX43738.1"/>
    <property type="molecule type" value="Transcribed_RNA"/>
</dbReference>
<dbReference type="AlphaFoldDB" id="A0A2P2NMJ4"/>
<accession>A0A2P2NMJ4</accession>
<evidence type="ECO:0000313" key="1">
    <source>
        <dbReference type="EMBL" id="MBX43738.1"/>
    </source>
</evidence>
<protein>
    <submittedName>
        <fullName evidence="1">Uncharacterized protein</fullName>
    </submittedName>
</protein>
<organism evidence="1">
    <name type="scientific">Rhizophora mucronata</name>
    <name type="common">Asiatic mangrove</name>
    <dbReference type="NCBI Taxonomy" id="61149"/>
    <lineage>
        <taxon>Eukaryota</taxon>
        <taxon>Viridiplantae</taxon>
        <taxon>Streptophyta</taxon>
        <taxon>Embryophyta</taxon>
        <taxon>Tracheophyta</taxon>
        <taxon>Spermatophyta</taxon>
        <taxon>Magnoliopsida</taxon>
        <taxon>eudicotyledons</taxon>
        <taxon>Gunneridae</taxon>
        <taxon>Pentapetalae</taxon>
        <taxon>rosids</taxon>
        <taxon>fabids</taxon>
        <taxon>Malpighiales</taxon>
        <taxon>Rhizophoraceae</taxon>
        <taxon>Rhizophora</taxon>
    </lineage>
</organism>